<evidence type="ECO:0000313" key="2">
    <source>
        <dbReference type="EMBL" id="QEW06363.1"/>
    </source>
</evidence>
<reference evidence="2 3" key="1">
    <citation type="submission" date="2019-09" db="EMBL/GenBank/DDBJ databases">
        <title>Nitrincola iocasae sp. nov., a bacterium isolated from the sediment collected at a cold seep field in South China Sea.</title>
        <authorList>
            <person name="Zhang H."/>
            <person name="Wang H."/>
            <person name="Li C."/>
        </authorList>
    </citation>
    <scope>NUCLEOTIDE SEQUENCE [LARGE SCALE GENOMIC DNA]</scope>
    <source>
        <strain evidence="2 3">KXZD1103</strain>
    </source>
</reference>
<organism evidence="2 3">
    <name type="scientific">Nitrincola iocasae</name>
    <dbReference type="NCBI Taxonomy" id="2614693"/>
    <lineage>
        <taxon>Bacteria</taxon>
        <taxon>Pseudomonadati</taxon>
        <taxon>Pseudomonadota</taxon>
        <taxon>Gammaproteobacteria</taxon>
        <taxon>Oceanospirillales</taxon>
        <taxon>Oceanospirillaceae</taxon>
        <taxon>Nitrincola</taxon>
    </lineage>
</organism>
<dbReference type="Pfam" id="PF05449">
    <property type="entry name" value="Phage_holin_3_7"/>
    <property type="match status" value="1"/>
</dbReference>
<keyword evidence="1" id="KW-1133">Transmembrane helix</keyword>
<feature type="transmembrane region" description="Helical" evidence="1">
    <location>
        <begin position="63"/>
        <end position="82"/>
    </location>
</feature>
<dbReference type="AlphaFoldDB" id="A0A5J6LD17"/>
<evidence type="ECO:0000256" key="1">
    <source>
        <dbReference type="SAM" id="Phobius"/>
    </source>
</evidence>
<evidence type="ECO:0000313" key="3">
    <source>
        <dbReference type="Proteomes" id="UP000325606"/>
    </source>
</evidence>
<accession>A0A5J6LD17</accession>
<protein>
    <submittedName>
        <fullName evidence="2">Phage holin family protein</fullName>
    </submittedName>
</protein>
<dbReference type="EMBL" id="CP044222">
    <property type="protein sequence ID" value="QEW06363.1"/>
    <property type="molecule type" value="Genomic_DNA"/>
</dbReference>
<proteinExistence type="predicted"/>
<sequence length="99" mass="11055">MNLMNLLDLIVFVCSAATCMRLLFYRRGAARFKRHISLLAWLVIVVTGSVALCIVTGKISSDQIHPIGILMLGALTFATWYAHGNIAQLLRMARGHQWN</sequence>
<keyword evidence="1" id="KW-0812">Transmembrane</keyword>
<gene>
    <name evidence="2" type="ORF">F5I99_07505</name>
</gene>
<feature type="transmembrane region" description="Helical" evidence="1">
    <location>
        <begin position="36"/>
        <end position="57"/>
    </location>
</feature>
<dbReference type="KEGG" id="nik:F5I99_07505"/>
<dbReference type="InterPro" id="IPR008473">
    <property type="entry name" value="Phage_holin_3_7"/>
</dbReference>
<keyword evidence="3" id="KW-1185">Reference proteome</keyword>
<dbReference type="Proteomes" id="UP000325606">
    <property type="component" value="Chromosome"/>
</dbReference>
<feature type="transmembrane region" description="Helical" evidence="1">
    <location>
        <begin position="6"/>
        <end position="24"/>
    </location>
</feature>
<keyword evidence="1" id="KW-0472">Membrane</keyword>
<name>A0A5J6LD17_9GAMM</name>